<protein>
    <recommendedName>
        <fullName evidence="3">Protein kinase domain-containing protein</fullName>
    </recommendedName>
</protein>
<dbReference type="VEuPathDB" id="FungiDB:SPBR_06232"/>
<organism evidence="1 2">
    <name type="scientific">Sporothrix brasiliensis 5110</name>
    <dbReference type="NCBI Taxonomy" id="1398154"/>
    <lineage>
        <taxon>Eukaryota</taxon>
        <taxon>Fungi</taxon>
        <taxon>Dikarya</taxon>
        <taxon>Ascomycota</taxon>
        <taxon>Pezizomycotina</taxon>
        <taxon>Sordariomycetes</taxon>
        <taxon>Sordariomycetidae</taxon>
        <taxon>Ophiostomatales</taxon>
        <taxon>Ophiostomataceae</taxon>
        <taxon>Sporothrix</taxon>
    </lineage>
</organism>
<dbReference type="InterPro" id="IPR011009">
    <property type="entry name" value="Kinase-like_dom_sf"/>
</dbReference>
<proteinExistence type="predicted"/>
<gene>
    <name evidence="1" type="ORF">SPBR_06232</name>
</gene>
<dbReference type="Proteomes" id="UP000031575">
    <property type="component" value="Unassembled WGS sequence"/>
</dbReference>
<evidence type="ECO:0008006" key="3">
    <source>
        <dbReference type="Google" id="ProtNLM"/>
    </source>
</evidence>
<reference evidence="1 2" key="1">
    <citation type="journal article" date="2014" name="BMC Genomics">
        <title>Comparative genomics of the major fungal agents of human and animal Sporotrichosis: Sporothrix schenckii and Sporothrix brasiliensis.</title>
        <authorList>
            <person name="Teixeira M.M."/>
            <person name="de Almeida L.G."/>
            <person name="Kubitschek-Barreira P."/>
            <person name="Alves F.L."/>
            <person name="Kioshima E.S."/>
            <person name="Abadio A.K."/>
            <person name="Fernandes L."/>
            <person name="Derengowski L.S."/>
            <person name="Ferreira K.S."/>
            <person name="Souza R.C."/>
            <person name="Ruiz J.C."/>
            <person name="de Andrade N.C."/>
            <person name="Paes H.C."/>
            <person name="Nicola A.M."/>
            <person name="Albuquerque P."/>
            <person name="Gerber A.L."/>
            <person name="Martins V.P."/>
            <person name="Peconick L.D."/>
            <person name="Neto A.V."/>
            <person name="Chaucanez C.B."/>
            <person name="Silva P.A."/>
            <person name="Cunha O.L."/>
            <person name="de Oliveira F.F."/>
            <person name="dos Santos T.C."/>
            <person name="Barros A.L."/>
            <person name="Soares M.A."/>
            <person name="de Oliveira L.M."/>
            <person name="Marini M.M."/>
            <person name="Villalobos-Duno H."/>
            <person name="Cunha M.M."/>
            <person name="de Hoog S."/>
            <person name="da Silveira J.F."/>
            <person name="Henrissat B."/>
            <person name="Nino-Vega G.A."/>
            <person name="Cisalpino P.S."/>
            <person name="Mora-Montes H.M."/>
            <person name="Almeida S.R."/>
            <person name="Stajich J.E."/>
            <person name="Lopes-Bezerra L.M."/>
            <person name="Vasconcelos A.T."/>
            <person name="Felipe M.S."/>
        </authorList>
    </citation>
    <scope>NUCLEOTIDE SEQUENCE [LARGE SCALE GENOMIC DNA]</scope>
    <source>
        <strain evidence="1 2">5110</strain>
    </source>
</reference>
<evidence type="ECO:0000313" key="2">
    <source>
        <dbReference type="Proteomes" id="UP000031575"/>
    </source>
</evidence>
<dbReference type="Gene3D" id="1.10.510.10">
    <property type="entry name" value="Transferase(Phosphotransferase) domain 1"/>
    <property type="match status" value="1"/>
</dbReference>
<dbReference type="HOGENOM" id="CLU_1541093_0_0_1"/>
<accession>A0A0C2IYR9</accession>
<dbReference type="AlphaFoldDB" id="A0A0C2IYR9"/>
<evidence type="ECO:0000313" key="1">
    <source>
        <dbReference type="EMBL" id="KIH94251.1"/>
    </source>
</evidence>
<dbReference type="EMBL" id="AWTV01000004">
    <property type="protein sequence ID" value="KIH94251.1"/>
    <property type="molecule type" value="Genomic_DNA"/>
</dbReference>
<dbReference type="RefSeq" id="XP_040622261.1">
    <property type="nucleotide sequence ID" value="XM_040764494.1"/>
</dbReference>
<dbReference type="GeneID" id="63679415"/>
<comment type="caution">
    <text evidence="1">The sequence shown here is derived from an EMBL/GenBank/DDBJ whole genome shotgun (WGS) entry which is preliminary data.</text>
</comment>
<dbReference type="SUPFAM" id="SSF56112">
    <property type="entry name" value="Protein kinase-like (PK-like)"/>
    <property type="match status" value="1"/>
</dbReference>
<name>A0A0C2IYR9_9PEZI</name>
<sequence>MVMDYLPSTVDICAARTHEVLHIARAAVFGITDIHRVGIIHGGITERSLAFKDDQLVFVDFGRASGTPHWEDVSEEINDSGTCRIEVTHRSDLRTLALVLVSLTGATVPRLPRNPLAEHRVKFQDEVNNFDIDVLLGHLPLSLNPLRDFIMCAFALGIEEKPDYNLLQRAFDRT</sequence>
<keyword evidence="2" id="KW-1185">Reference proteome</keyword>